<dbReference type="InterPro" id="IPR011684">
    <property type="entry name" value="NAB"/>
</dbReference>
<evidence type="ECO:0000259" key="5">
    <source>
        <dbReference type="PROSITE" id="PS51774"/>
    </source>
</evidence>
<dbReference type="GO" id="GO:0003779">
    <property type="term" value="F:actin binding"/>
    <property type="evidence" value="ECO:0007669"/>
    <property type="project" value="InterPro"/>
</dbReference>
<dbReference type="PANTHER" id="PTHR32258">
    <property type="entry name" value="PROTEIN NETWORKED 4A"/>
    <property type="match status" value="1"/>
</dbReference>
<gene>
    <name evidence="6" type="primary">NET4A</name>
    <name evidence="6" type="ORF">CR513_16705</name>
</gene>
<dbReference type="Pfam" id="PF07765">
    <property type="entry name" value="KIP1"/>
    <property type="match status" value="1"/>
</dbReference>
<feature type="domain" description="NAB" evidence="5">
    <location>
        <begin position="1"/>
        <end position="67"/>
    </location>
</feature>
<dbReference type="STRING" id="157652.A0A371HBG9"/>
<dbReference type="PROSITE" id="PS51774">
    <property type="entry name" value="NAB"/>
    <property type="match status" value="1"/>
</dbReference>
<proteinExistence type="inferred from homology"/>
<comment type="caution">
    <text evidence="6">The sequence shown here is derived from an EMBL/GenBank/DDBJ whole genome shotgun (WGS) entry which is preliminary data.</text>
</comment>
<accession>A0A371HBG9</accession>
<protein>
    <submittedName>
        <fullName evidence="6">Protein NETWORKED 4A</fullName>
    </submittedName>
</protein>
<dbReference type="AlphaFoldDB" id="A0A371HBG9"/>
<sequence>MTKRSLMSEMERNVRQMLKLIEEGGDSFAQKAEMYYQKRPELIALVEEFYRGYKSLVERFEHNACDLQSQASGVSDNGSETSLYVLSPRKVARRISTNRAAGFDVFLGSSVGNVNVFDACQKDGDGGSSTLTESDEEDDDASSNNSFSGFFANYQNRRVMEFDIELPEGKERVCNEEERVKNGEEFFRARVNAYEQELRNVNEKLRISEGEMGRLKVELDKYRSVDIGNFKGGVELCTIVEGISLGGEALELNKLGQELRMAKEKLESSEMQIVSLKFGATKTFETIQQLQEQLDLAHEDIASWKTKFNTQKRESSKLQERVAKLRSNVADRDREVRDLKASLFDVEQKIFFERAHMRSEMSKLLDGRTVLAEKIKEWECQCQCLEQKLRKIHSQNIETGERLKGEIELLKEDIQERKRSIEDVNVCLDALRLERDNLNAQVASLKEVIYSNHNEIEEAHKQEEELTSRAKKLEEEIERQRVEILQGAEEKREAIRQLCFSLEHYRSEYNLLRQAFMVHKRCHRVQLGPTLLEEETEKLYTYMHEITSTDNLLLGSRDVHREPNS</sequence>
<feature type="coiled-coil region" evidence="3">
    <location>
        <begin position="421"/>
        <end position="490"/>
    </location>
</feature>
<feature type="non-terminal residue" evidence="6">
    <location>
        <position position="1"/>
    </location>
</feature>
<dbReference type="InterPro" id="IPR051861">
    <property type="entry name" value="NET_actin-binding_domain"/>
</dbReference>
<feature type="coiled-coil region" evidence="3">
    <location>
        <begin position="184"/>
        <end position="218"/>
    </location>
</feature>
<evidence type="ECO:0000256" key="4">
    <source>
        <dbReference type="SAM" id="MobiDB-lite"/>
    </source>
</evidence>
<feature type="region of interest" description="Disordered" evidence="4">
    <location>
        <begin position="125"/>
        <end position="146"/>
    </location>
</feature>
<reference evidence="6" key="1">
    <citation type="submission" date="2018-05" db="EMBL/GenBank/DDBJ databases">
        <title>Draft genome of Mucuna pruriens seed.</title>
        <authorList>
            <person name="Nnadi N.E."/>
            <person name="Vos R."/>
            <person name="Hasami M.H."/>
            <person name="Devisetty U.K."/>
            <person name="Aguiy J.C."/>
        </authorList>
    </citation>
    <scope>NUCLEOTIDE SEQUENCE [LARGE SCALE GENOMIC DNA]</scope>
    <source>
        <strain evidence="6">JCA_2017</strain>
    </source>
</reference>
<name>A0A371HBG9_MUCPR</name>
<evidence type="ECO:0000256" key="2">
    <source>
        <dbReference type="ARBA" id="ARBA00038006"/>
    </source>
</evidence>
<dbReference type="OrthoDB" id="1877257at2759"/>
<evidence type="ECO:0000313" key="6">
    <source>
        <dbReference type="EMBL" id="RDY00143.1"/>
    </source>
</evidence>
<dbReference type="EMBL" id="QJKJ01003062">
    <property type="protein sequence ID" value="RDY00143.1"/>
    <property type="molecule type" value="Genomic_DNA"/>
</dbReference>
<dbReference type="GO" id="GO:0005774">
    <property type="term" value="C:vacuolar membrane"/>
    <property type="evidence" value="ECO:0007669"/>
    <property type="project" value="TreeGrafter"/>
</dbReference>
<comment type="similarity">
    <text evidence="2">Belongs to the NET family.</text>
</comment>
<feature type="coiled-coil region" evidence="3">
    <location>
        <begin position="368"/>
        <end position="395"/>
    </location>
</feature>
<evidence type="ECO:0000256" key="3">
    <source>
        <dbReference type="SAM" id="Coils"/>
    </source>
</evidence>
<evidence type="ECO:0000313" key="7">
    <source>
        <dbReference type="Proteomes" id="UP000257109"/>
    </source>
</evidence>
<keyword evidence="7" id="KW-1185">Reference proteome</keyword>
<feature type="coiled-coil region" evidence="3">
    <location>
        <begin position="252"/>
        <end position="328"/>
    </location>
</feature>
<keyword evidence="1 3" id="KW-0175">Coiled coil</keyword>
<dbReference type="PANTHER" id="PTHR32258:SF21">
    <property type="entry name" value="KINASE INTERACTING (KIP1-LIKE) FAMILY PROTEIN"/>
    <property type="match status" value="1"/>
</dbReference>
<evidence type="ECO:0000256" key="1">
    <source>
        <dbReference type="ARBA" id="ARBA00023054"/>
    </source>
</evidence>
<organism evidence="6 7">
    <name type="scientific">Mucuna pruriens</name>
    <name type="common">Velvet bean</name>
    <name type="synonym">Dolichos pruriens</name>
    <dbReference type="NCBI Taxonomy" id="157652"/>
    <lineage>
        <taxon>Eukaryota</taxon>
        <taxon>Viridiplantae</taxon>
        <taxon>Streptophyta</taxon>
        <taxon>Embryophyta</taxon>
        <taxon>Tracheophyta</taxon>
        <taxon>Spermatophyta</taxon>
        <taxon>Magnoliopsida</taxon>
        <taxon>eudicotyledons</taxon>
        <taxon>Gunneridae</taxon>
        <taxon>Pentapetalae</taxon>
        <taxon>rosids</taxon>
        <taxon>fabids</taxon>
        <taxon>Fabales</taxon>
        <taxon>Fabaceae</taxon>
        <taxon>Papilionoideae</taxon>
        <taxon>50 kb inversion clade</taxon>
        <taxon>NPAAA clade</taxon>
        <taxon>indigoferoid/millettioid clade</taxon>
        <taxon>Phaseoleae</taxon>
        <taxon>Mucuna</taxon>
    </lineage>
</organism>
<dbReference type="Proteomes" id="UP000257109">
    <property type="component" value="Unassembled WGS sequence"/>
</dbReference>